<reference evidence="8" key="1">
    <citation type="journal article" date="2021" name="IMA Fungus">
        <title>Genomic characterization of three marine fungi, including Emericellopsis atlantica sp. nov. with signatures of a generalist lifestyle and marine biomass degradation.</title>
        <authorList>
            <person name="Hagestad O.C."/>
            <person name="Hou L."/>
            <person name="Andersen J.H."/>
            <person name="Hansen E.H."/>
            <person name="Altermark B."/>
            <person name="Li C."/>
            <person name="Kuhnert E."/>
            <person name="Cox R.J."/>
            <person name="Crous P.W."/>
            <person name="Spatafora J.W."/>
            <person name="Lail K."/>
            <person name="Amirebrahimi M."/>
            <person name="Lipzen A."/>
            <person name="Pangilinan J."/>
            <person name="Andreopoulos W."/>
            <person name="Hayes R.D."/>
            <person name="Ng V."/>
            <person name="Grigoriev I.V."/>
            <person name="Jackson S.A."/>
            <person name="Sutton T.D.S."/>
            <person name="Dobson A.D.W."/>
            <person name="Rama T."/>
        </authorList>
    </citation>
    <scope>NUCLEOTIDE SEQUENCE</scope>
    <source>
        <strain evidence="8">TRa018bII</strain>
    </source>
</reference>
<dbReference type="InterPro" id="IPR051346">
    <property type="entry name" value="OTU_Deubiquitinase"/>
</dbReference>
<dbReference type="Pfam" id="PF20255">
    <property type="entry name" value="DUF6606"/>
    <property type="match status" value="1"/>
</dbReference>
<accession>A0A9P8C0C8</accession>
<evidence type="ECO:0000256" key="3">
    <source>
        <dbReference type="ARBA" id="ARBA00022670"/>
    </source>
</evidence>
<dbReference type="AlphaFoldDB" id="A0A9P8C0C8"/>
<organism evidence="8 9">
    <name type="scientific">Amylocarpus encephaloides</name>
    <dbReference type="NCBI Taxonomy" id="45428"/>
    <lineage>
        <taxon>Eukaryota</taxon>
        <taxon>Fungi</taxon>
        <taxon>Dikarya</taxon>
        <taxon>Ascomycota</taxon>
        <taxon>Pezizomycotina</taxon>
        <taxon>Leotiomycetes</taxon>
        <taxon>Helotiales</taxon>
        <taxon>Helotiales incertae sedis</taxon>
        <taxon>Amylocarpus</taxon>
    </lineage>
</organism>
<dbReference type="GO" id="GO:0004843">
    <property type="term" value="F:cysteine-type deubiquitinase activity"/>
    <property type="evidence" value="ECO:0007669"/>
    <property type="project" value="UniProtKB-EC"/>
</dbReference>
<feature type="domain" description="DUF6606" evidence="7">
    <location>
        <begin position="13"/>
        <end position="231"/>
    </location>
</feature>
<evidence type="ECO:0000256" key="2">
    <source>
        <dbReference type="ARBA" id="ARBA00012759"/>
    </source>
</evidence>
<keyword evidence="4" id="KW-0833">Ubl conjugation pathway</keyword>
<dbReference type="PANTHER" id="PTHR13367:SF32">
    <property type="entry name" value="DUF6606 DOMAIN-CONTAINING PROTEIN"/>
    <property type="match status" value="1"/>
</dbReference>
<evidence type="ECO:0000313" key="8">
    <source>
        <dbReference type="EMBL" id="KAG9228031.1"/>
    </source>
</evidence>
<dbReference type="OrthoDB" id="3182339at2759"/>
<protein>
    <recommendedName>
        <fullName evidence="2">ubiquitinyl hydrolase 1</fullName>
        <ecNumber evidence="2">3.4.19.12</ecNumber>
    </recommendedName>
</protein>
<evidence type="ECO:0000256" key="6">
    <source>
        <dbReference type="ARBA" id="ARBA00022807"/>
    </source>
</evidence>
<keyword evidence="3" id="KW-0645">Protease</keyword>
<comment type="catalytic activity">
    <reaction evidence="1">
        <text>Thiol-dependent hydrolysis of ester, thioester, amide, peptide and isopeptide bonds formed by the C-terminal Gly of ubiquitin (a 76-residue protein attached to proteins as an intracellular targeting signal).</text>
        <dbReference type="EC" id="3.4.19.12"/>
    </reaction>
</comment>
<evidence type="ECO:0000256" key="5">
    <source>
        <dbReference type="ARBA" id="ARBA00022801"/>
    </source>
</evidence>
<proteinExistence type="predicted"/>
<dbReference type="EC" id="3.4.19.12" evidence="2"/>
<dbReference type="EMBL" id="MU252161">
    <property type="protein sequence ID" value="KAG9228031.1"/>
    <property type="molecule type" value="Genomic_DNA"/>
</dbReference>
<evidence type="ECO:0000259" key="7">
    <source>
        <dbReference type="Pfam" id="PF20255"/>
    </source>
</evidence>
<comment type="caution">
    <text evidence="8">The sequence shown here is derived from an EMBL/GenBank/DDBJ whole genome shotgun (WGS) entry which is preliminary data.</text>
</comment>
<gene>
    <name evidence="8" type="ORF">BJ875DRAFT_529478</name>
</gene>
<keyword evidence="9" id="KW-1185">Reference proteome</keyword>
<keyword evidence="6" id="KW-0788">Thiol protease</keyword>
<evidence type="ECO:0000313" key="9">
    <source>
        <dbReference type="Proteomes" id="UP000824998"/>
    </source>
</evidence>
<dbReference type="GO" id="GO:0006508">
    <property type="term" value="P:proteolysis"/>
    <property type="evidence" value="ECO:0007669"/>
    <property type="project" value="UniProtKB-KW"/>
</dbReference>
<evidence type="ECO:0000256" key="1">
    <source>
        <dbReference type="ARBA" id="ARBA00000707"/>
    </source>
</evidence>
<keyword evidence="5" id="KW-0378">Hydrolase</keyword>
<dbReference type="InterPro" id="IPR046541">
    <property type="entry name" value="DUF6606"/>
</dbReference>
<sequence>MAHLPKPQLLEPIFHHLALPPQLPERQENNLDKIGEALADRLLCASIALRDATYEQFGPCFDAVRRVILTAKTINAGGKLNQISLLKAFRELQGNDLLIVHVAEQNAALLIRRFQDASGWQILFEAFETSPLSEVLTTKAALKWDFPGCAAAVPLSTFENDSFQQELAIFLSQASKESIKRFAARTNKAGSFAYESRDTVDPSLITSMLMTLLEVNGSRKFPPILRKRVDNQRANSREQITYDYMFAKLRPRFSKIIKKVSVHIELAWTSFKQTLNRPVPALPKLANLRHLQLTLPNSRNYIQQVQIDARNSLHASNYQKARPEFDLASPAVQQARAFAKRYFDLADLEETQIGSLYDGNTYQERCIILAAHINTYMKHVGNSYESQPEQLSTMLLIIMELWMEMDKAATVVFSLLLDFSPMFPSHIMDVLQLADFHDMTRLQTVRFYLDDRQNARKGNQTIFDNPSPISGKNALLNEMKELFNTITTNVDRARGRKEVEWEEKCREFEELNRTIAESSCQYTEDEFEGKIHNKHCKKFFLERRAYRFTMRIHEHPLPLNTSHAKAVVFELSIPKAFQDYRDATWRVISTLAFAEIAEEQKPHVLLHEYSELQKFMRARSSQICLASTSKSFLNTHYANPRFPVDIEGITLRCGLKLEYFDNGSKSWIGRSIQKLSFRHHCKLILPVDSPFSMFLSMPEFEADSNGPSSYATIASQTKLPPNANIQEYLSYQTLYSRKARRWPQILIELGSTNLNFSTESASLLMNHLALKVGPANGCDPFGVVHGIFRDQLFSGRLLEHLSHRVESISSNYREAVCMEAMTTLTIRLWSLNVTLSGQAAVLLERIREITLKWINGLRTELQLATNAESSRTFSRYALWAALLCRQTFVIYLDTKHDLSLVSLTSYIQSSKTLQDNLVSETATLPLLLNSALIRDLKTIHHLRYVLKKSLDENPHCLITAICSILPGLGGGTENVFSHHQFEETWWLKIKISANANRLSQTVHFHILEGILLIEGQPVGKLPAEYRKAFVLSQLFGNQSLLAYPSSVPSMSFMLALNMKGHEIHLGLRRDQLVIRALAQQTTLELIPDRVFQGPSSFDLPSSLVKDCVHWLDLNTGIIEIRQHPHIWKMKHSNWKIDMRSRQARRNGPNGVSLVDPHSSLFQRVAGMFNYFEHPAHLTVVSY</sequence>
<dbReference type="PANTHER" id="PTHR13367">
    <property type="entry name" value="UBIQUITIN THIOESTERASE"/>
    <property type="match status" value="1"/>
</dbReference>
<evidence type="ECO:0000256" key="4">
    <source>
        <dbReference type="ARBA" id="ARBA00022786"/>
    </source>
</evidence>
<name>A0A9P8C0C8_9HELO</name>
<dbReference type="Proteomes" id="UP000824998">
    <property type="component" value="Unassembled WGS sequence"/>
</dbReference>